<dbReference type="AlphaFoldDB" id="A0AAD6NW58"/>
<keyword evidence="2" id="KW-1185">Reference proteome</keyword>
<evidence type="ECO:0000313" key="1">
    <source>
        <dbReference type="EMBL" id="KAJ6407245.1"/>
    </source>
</evidence>
<name>A0AAD6NW58_9ROSI</name>
<sequence>MDSQRDLWWRGRGGGGGGGFVMGGCGVETTCQSLEECEIRVSQFEGLIVSAMCAVVSPPVLVRTFIWSASYFDGYHPAAVTFEISILHTLMPSTSHVFPRQASVVVVEKTTRVESGAWCWSE</sequence>
<dbReference type="PROSITE" id="PS51257">
    <property type="entry name" value="PROKAR_LIPOPROTEIN"/>
    <property type="match status" value="1"/>
</dbReference>
<proteinExistence type="predicted"/>
<dbReference type="Proteomes" id="UP001162972">
    <property type="component" value="Chromosome 6"/>
</dbReference>
<reference evidence="1 2" key="1">
    <citation type="journal article" date="2023" name="Int. J. Mol. Sci.">
        <title>De Novo Assembly and Annotation of 11 Diverse Shrub Willow (Salix) Genomes Reveals Novel Gene Organization in Sex-Linked Regions.</title>
        <authorList>
            <person name="Hyden B."/>
            <person name="Feng K."/>
            <person name="Yates T.B."/>
            <person name="Jawdy S."/>
            <person name="Cereghino C."/>
            <person name="Smart L.B."/>
            <person name="Muchero W."/>
        </authorList>
    </citation>
    <scope>NUCLEOTIDE SEQUENCE [LARGE SCALE GENOMIC DNA]</scope>
    <source>
        <tissue evidence="1">Shoot tip</tissue>
    </source>
</reference>
<evidence type="ECO:0000313" key="2">
    <source>
        <dbReference type="Proteomes" id="UP001162972"/>
    </source>
</evidence>
<organism evidence="1 2">
    <name type="scientific">Salix udensis</name>
    <dbReference type="NCBI Taxonomy" id="889485"/>
    <lineage>
        <taxon>Eukaryota</taxon>
        <taxon>Viridiplantae</taxon>
        <taxon>Streptophyta</taxon>
        <taxon>Embryophyta</taxon>
        <taxon>Tracheophyta</taxon>
        <taxon>Spermatophyta</taxon>
        <taxon>Magnoliopsida</taxon>
        <taxon>eudicotyledons</taxon>
        <taxon>Gunneridae</taxon>
        <taxon>Pentapetalae</taxon>
        <taxon>rosids</taxon>
        <taxon>fabids</taxon>
        <taxon>Malpighiales</taxon>
        <taxon>Salicaceae</taxon>
        <taxon>Saliceae</taxon>
        <taxon>Salix</taxon>
    </lineage>
</organism>
<comment type="caution">
    <text evidence="1">The sequence shown here is derived from an EMBL/GenBank/DDBJ whole genome shotgun (WGS) entry which is preliminary data.</text>
</comment>
<dbReference type="EMBL" id="JAPFFJ010000016">
    <property type="protein sequence ID" value="KAJ6407245.1"/>
    <property type="molecule type" value="Genomic_DNA"/>
</dbReference>
<gene>
    <name evidence="1" type="ORF">OIU84_010701</name>
</gene>
<protein>
    <submittedName>
        <fullName evidence="1">Uncharacterized protein</fullName>
    </submittedName>
</protein>
<accession>A0AAD6NW58</accession>